<gene>
    <name evidence="1" type="ORF">E2C01_005601</name>
</gene>
<dbReference type="EMBL" id="VSRR010000243">
    <property type="protein sequence ID" value="MPC12887.1"/>
    <property type="molecule type" value="Genomic_DNA"/>
</dbReference>
<evidence type="ECO:0000313" key="2">
    <source>
        <dbReference type="Proteomes" id="UP000324222"/>
    </source>
</evidence>
<reference evidence="1 2" key="1">
    <citation type="submission" date="2019-05" db="EMBL/GenBank/DDBJ databases">
        <title>Another draft genome of Portunus trituberculatus and its Hox gene families provides insights of decapod evolution.</title>
        <authorList>
            <person name="Jeong J.-H."/>
            <person name="Song I."/>
            <person name="Kim S."/>
            <person name="Choi T."/>
            <person name="Kim D."/>
            <person name="Ryu S."/>
            <person name="Kim W."/>
        </authorList>
    </citation>
    <scope>NUCLEOTIDE SEQUENCE [LARGE SCALE GENOMIC DNA]</scope>
    <source>
        <tissue evidence="1">Muscle</tissue>
    </source>
</reference>
<dbReference type="Proteomes" id="UP000324222">
    <property type="component" value="Unassembled WGS sequence"/>
</dbReference>
<dbReference type="AlphaFoldDB" id="A0A5B7CSU5"/>
<name>A0A5B7CSU5_PORTR</name>
<protein>
    <submittedName>
        <fullName evidence="1">Uncharacterized protein</fullName>
    </submittedName>
</protein>
<sequence>MLRYVAGVRWQDGRSSSEIAEMCGVKDISVELRKRRLRWFGHMRRAVGGVLSKVEQVQDGLTLLLALCPPIVGANQTPQHIGGQFASCGWQRSQHPQHKSWLLANDAALHQTNLFLDVTTSITSTVMVAQAVLTAANSRIPQSHTAPLTLK</sequence>
<proteinExistence type="predicted"/>
<evidence type="ECO:0000313" key="1">
    <source>
        <dbReference type="EMBL" id="MPC12887.1"/>
    </source>
</evidence>
<comment type="caution">
    <text evidence="1">The sequence shown here is derived from an EMBL/GenBank/DDBJ whole genome shotgun (WGS) entry which is preliminary data.</text>
</comment>
<accession>A0A5B7CSU5</accession>
<organism evidence="1 2">
    <name type="scientific">Portunus trituberculatus</name>
    <name type="common">Swimming crab</name>
    <name type="synonym">Neptunus trituberculatus</name>
    <dbReference type="NCBI Taxonomy" id="210409"/>
    <lineage>
        <taxon>Eukaryota</taxon>
        <taxon>Metazoa</taxon>
        <taxon>Ecdysozoa</taxon>
        <taxon>Arthropoda</taxon>
        <taxon>Crustacea</taxon>
        <taxon>Multicrustacea</taxon>
        <taxon>Malacostraca</taxon>
        <taxon>Eumalacostraca</taxon>
        <taxon>Eucarida</taxon>
        <taxon>Decapoda</taxon>
        <taxon>Pleocyemata</taxon>
        <taxon>Brachyura</taxon>
        <taxon>Eubrachyura</taxon>
        <taxon>Portunoidea</taxon>
        <taxon>Portunidae</taxon>
        <taxon>Portuninae</taxon>
        <taxon>Portunus</taxon>
    </lineage>
</organism>
<keyword evidence="2" id="KW-1185">Reference proteome</keyword>